<dbReference type="AlphaFoldDB" id="A0A8K1CD07"/>
<organism evidence="2 3">
    <name type="scientific">Pythium oligandrum</name>
    <name type="common">Mycoparasitic fungus</name>
    <dbReference type="NCBI Taxonomy" id="41045"/>
    <lineage>
        <taxon>Eukaryota</taxon>
        <taxon>Sar</taxon>
        <taxon>Stramenopiles</taxon>
        <taxon>Oomycota</taxon>
        <taxon>Peronosporomycetes</taxon>
        <taxon>Pythiales</taxon>
        <taxon>Pythiaceae</taxon>
        <taxon>Pythium</taxon>
    </lineage>
</organism>
<keyword evidence="3" id="KW-1185">Reference proteome</keyword>
<evidence type="ECO:0000313" key="3">
    <source>
        <dbReference type="Proteomes" id="UP000794436"/>
    </source>
</evidence>
<dbReference type="PANTHER" id="PTHR15396">
    <property type="entry name" value="RIBONUCLEASE P PROTEIN SUBUNIT P40"/>
    <property type="match status" value="1"/>
</dbReference>
<dbReference type="GO" id="GO:0000172">
    <property type="term" value="C:ribonuclease MRP complex"/>
    <property type="evidence" value="ECO:0007669"/>
    <property type="project" value="TreeGrafter"/>
</dbReference>
<name>A0A8K1CD07_PYTOL</name>
<gene>
    <name evidence="2" type="ORF">Poli38472_000922</name>
</gene>
<sequence length="418" mass="47384">MVSGGGKRVKDRAAKGGKETPYPASRLLVWHSTFTHARSRHQRVVRGHAMNQQVEVVLPTRSGASIAQALRWETGFYYQVTTTPAMFLSKRFIAEYILQGAVYMIAKNVAIDSQNTVMLVPSGELLLLVDNETYEQLGLVGQKYGLDVPAECQSALQHRKRRSQRRLVRLDLKSPLFTTEASSHEYERLVRVLDTKFEPVEMLVCAYNERGAARTLIFGEDDTIERTRVELNGEHDTFQDVVLPLLDQFYQEASQSEGSRLDMEVMRSSLEGVYDWLGAVACRLTELLQQKPLEEYVSTFTGQPDAIPTAPEPQELSTVRWRGLIANEFVERAMDKARESVQNGTVPWAAVTVWGFPDAIVSWEQEYESASNKKNPAREVKSREHGYLLNGSNNYTFLLLPKDEYFVLQEVGPHDETM</sequence>
<dbReference type="PANTHER" id="PTHR15396:SF1">
    <property type="entry name" value="RIBONUCLEASE P PROTEIN SUBUNIT P40"/>
    <property type="match status" value="1"/>
</dbReference>
<dbReference type="GO" id="GO:0001682">
    <property type="term" value="P:tRNA 5'-leader removal"/>
    <property type="evidence" value="ECO:0007669"/>
    <property type="project" value="InterPro"/>
</dbReference>
<accession>A0A8K1CD07</accession>
<evidence type="ECO:0000256" key="1">
    <source>
        <dbReference type="SAM" id="MobiDB-lite"/>
    </source>
</evidence>
<dbReference type="EMBL" id="SPLM01000108">
    <property type="protein sequence ID" value="TMW60880.1"/>
    <property type="molecule type" value="Genomic_DNA"/>
</dbReference>
<feature type="region of interest" description="Disordered" evidence="1">
    <location>
        <begin position="1"/>
        <end position="20"/>
    </location>
</feature>
<reference evidence="2" key="1">
    <citation type="submission" date="2019-03" db="EMBL/GenBank/DDBJ databases">
        <title>Long read genome sequence of the mycoparasitic Pythium oligandrum ATCC 38472 isolated from sugarbeet rhizosphere.</title>
        <authorList>
            <person name="Gaulin E."/>
        </authorList>
    </citation>
    <scope>NUCLEOTIDE SEQUENCE</scope>
    <source>
        <strain evidence="2">ATCC 38472_TT</strain>
    </source>
</reference>
<evidence type="ECO:0000313" key="2">
    <source>
        <dbReference type="EMBL" id="TMW60880.1"/>
    </source>
</evidence>
<dbReference type="Pfam" id="PF08584">
    <property type="entry name" value="Ribonuc_P_40"/>
    <property type="match status" value="1"/>
</dbReference>
<dbReference type="GO" id="GO:0030681">
    <property type="term" value="C:multimeric ribonuclease P complex"/>
    <property type="evidence" value="ECO:0007669"/>
    <property type="project" value="TreeGrafter"/>
</dbReference>
<comment type="caution">
    <text evidence="2">The sequence shown here is derived from an EMBL/GenBank/DDBJ whole genome shotgun (WGS) entry which is preliminary data.</text>
</comment>
<dbReference type="GO" id="GO:0000447">
    <property type="term" value="P:endonucleolytic cleavage in ITS1 to separate SSU-rRNA from 5.8S rRNA and LSU-rRNA from tricistronic rRNA transcript (SSU-rRNA, 5.8S rRNA, LSU-rRNA)"/>
    <property type="evidence" value="ECO:0007669"/>
    <property type="project" value="TreeGrafter"/>
</dbReference>
<dbReference type="InterPro" id="IPR013893">
    <property type="entry name" value="RNase_P_Rpp40"/>
</dbReference>
<protein>
    <submittedName>
        <fullName evidence="2">Uncharacterized protein</fullName>
    </submittedName>
</protein>
<dbReference type="Proteomes" id="UP000794436">
    <property type="component" value="Unassembled WGS sequence"/>
</dbReference>
<dbReference type="GO" id="GO:0004526">
    <property type="term" value="F:ribonuclease P activity"/>
    <property type="evidence" value="ECO:0007669"/>
    <property type="project" value="TreeGrafter"/>
</dbReference>
<proteinExistence type="predicted"/>
<dbReference type="OrthoDB" id="63112at2759"/>
<dbReference type="GO" id="GO:0000171">
    <property type="term" value="F:ribonuclease MRP activity"/>
    <property type="evidence" value="ECO:0007669"/>
    <property type="project" value="TreeGrafter"/>
</dbReference>